<gene>
    <name evidence="2" type="ORF">ACFSKK_15965</name>
</gene>
<dbReference type="PANTHER" id="PTHR43685">
    <property type="entry name" value="GLYCOSYLTRANSFERASE"/>
    <property type="match status" value="1"/>
</dbReference>
<organism evidence="2 3">
    <name type="scientific">Metabacillus endolithicus</name>
    <dbReference type="NCBI Taxonomy" id="1535204"/>
    <lineage>
        <taxon>Bacteria</taxon>
        <taxon>Bacillati</taxon>
        <taxon>Bacillota</taxon>
        <taxon>Bacilli</taxon>
        <taxon>Bacillales</taxon>
        <taxon>Bacillaceae</taxon>
        <taxon>Metabacillus</taxon>
    </lineage>
</organism>
<dbReference type="RefSeq" id="WP_247346746.1">
    <property type="nucleotide sequence ID" value="NZ_CP095550.1"/>
</dbReference>
<dbReference type="InterPro" id="IPR001173">
    <property type="entry name" value="Glyco_trans_2-like"/>
</dbReference>
<accession>A0ABW5BYE6</accession>
<dbReference type="Gene3D" id="3.90.550.10">
    <property type="entry name" value="Spore Coat Polysaccharide Biosynthesis Protein SpsA, Chain A"/>
    <property type="match status" value="1"/>
</dbReference>
<dbReference type="GO" id="GO:0016757">
    <property type="term" value="F:glycosyltransferase activity"/>
    <property type="evidence" value="ECO:0007669"/>
    <property type="project" value="UniProtKB-KW"/>
</dbReference>
<protein>
    <submittedName>
        <fullName evidence="2">Glycosyltransferase family 2 protein</fullName>
        <ecNumber evidence="2">2.4.-.-</ecNumber>
    </submittedName>
</protein>
<dbReference type="SUPFAM" id="SSF53448">
    <property type="entry name" value="Nucleotide-diphospho-sugar transferases"/>
    <property type="match status" value="1"/>
</dbReference>
<dbReference type="Proteomes" id="UP001597318">
    <property type="component" value="Unassembled WGS sequence"/>
</dbReference>
<proteinExistence type="predicted"/>
<comment type="caution">
    <text evidence="2">The sequence shown here is derived from an EMBL/GenBank/DDBJ whole genome shotgun (WGS) entry which is preliminary data.</text>
</comment>
<dbReference type="InterPro" id="IPR029044">
    <property type="entry name" value="Nucleotide-diphossugar_trans"/>
</dbReference>
<dbReference type="CDD" id="cd00761">
    <property type="entry name" value="Glyco_tranf_GTA_type"/>
    <property type="match status" value="1"/>
</dbReference>
<reference evidence="3" key="1">
    <citation type="journal article" date="2019" name="Int. J. Syst. Evol. Microbiol.">
        <title>The Global Catalogue of Microorganisms (GCM) 10K type strain sequencing project: providing services to taxonomists for standard genome sequencing and annotation.</title>
        <authorList>
            <consortium name="The Broad Institute Genomics Platform"/>
            <consortium name="The Broad Institute Genome Sequencing Center for Infectious Disease"/>
            <person name="Wu L."/>
            <person name="Ma J."/>
        </authorList>
    </citation>
    <scope>NUCLEOTIDE SEQUENCE [LARGE SCALE GENOMIC DNA]</scope>
    <source>
        <strain evidence="3">CGMCC 1.15474</strain>
    </source>
</reference>
<dbReference type="EMBL" id="JBHUIK010000003">
    <property type="protein sequence ID" value="MFD2215188.1"/>
    <property type="molecule type" value="Genomic_DNA"/>
</dbReference>
<dbReference type="InterPro" id="IPR050834">
    <property type="entry name" value="Glycosyltransf_2"/>
</dbReference>
<keyword evidence="2" id="KW-0808">Transferase</keyword>
<evidence type="ECO:0000313" key="3">
    <source>
        <dbReference type="Proteomes" id="UP001597318"/>
    </source>
</evidence>
<evidence type="ECO:0000259" key="1">
    <source>
        <dbReference type="Pfam" id="PF00535"/>
    </source>
</evidence>
<feature type="domain" description="Glycosyltransferase 2-like" evidence="1">
    <location>
        <begin position="4"/>
        <end position="163"/>
    </location>
</feature>
<name>A0ABW5BYE6_9BACI</name>
<dbReference type="EC" id="2.4.-.-" evidence="2"/>
<dbReference type="PANTHER" id="PTHR43685:SF2">
    <property type="entry name" value="GLYCOSYLTRANSFERASE 2-LIKE DOMAIN-CONTAINING PROTEIN"/>
    <property type="match status" value="1"/>
</dbReference>
<keyword evidence="2" id="KW-0328">Glycosyltransferase</keyword>
<dbReference type="Pfam" id="PF00535">
    <property type="entry name" value="Glycos_transf_2"/>
    <property type="match status" value="1"/>
</dbReference>
<keyword evidence="3" id="KW-1185">Reference proteome</keyword>
<sequence>MKISIVIVTYNRLAELSELLESITRQTVLPHEVIIVNDAGESIEPLVSLYSELSIKAVELTENVKHVRARNIGIEHVTGDAIMLCDDDDFITETHLEQALLGLQNADFVYFDAEIVSFEKRGNTRYPFKRQLFAYQYDLAEMKKFSTYVPSGSMYKKELHDKIGLFDPDVHNYWDWDFFLRAAEACSVKRIPMASVIYAFSEDGTNQSADLGLKRKMYLDRLCEKHQLGSLPTKNFFVLLEEPEMKKREAETKRVWNGKPVFTRYSQQEESNEITSG</sequence>
<evidence type="ECO:0000313" key="2">
    <source>
        <dbReference type="EMBL" id="MFD2215188.1"/>
    </source>
</evidence>